<dbReference type="InterPro" id="IPR022085">
    <property type="entry name" value="OpdG"/>
</dbReference>
<protein>
    <submittedName>
        <fullName evidence="2">Uncharacterized protein</fullName>
    </submittedName>
</protein>
<dbReference type="EMBL" id="KL584753">
    <property type="protein sequence ID" value="KEQ97861.1"/>
    <property type="molecule type" value="Genomic_DNA"/>
</dbReference>
<dbReference type="GeneID" id="25363444"/>
<evidence type="ECO:0000313" key="2">
    <source>
        <dbReference type="EMBL" id="KEQ97861.1"/>
    </source>
</evidence>
<dbReference type="PANTHER" id="PTHR38797:SF4">
    <property type="entry name" value="NUCLEAR PORE COMPLEX PROTEIN NUP85"/>
    <property type="match status" value="1"/>
</dbReference>
<reference evidence="2 3" key="1">
    <citation type="journal article" date="2014" name="BMC Genomics">
        <title>Genome sequencing of four Aureobasidium pullulans varieties: biotechnological potential, stress tolerance, and description of new species.</title>
        <authorList>
            <person name="Gostin Ar C."/>
            <person name="Ohm R.A."/>
            <person name="Kogej T."/>
            <person name="Sonjak S."/>
            <person name="Turk M."/>
            <person name="Zajc J."/>
            <person name="Zalar P."/>
            <person name="Grube M."/>
            <person name="Sun H."/>
            <person name="Han J."/>
            <person name="Sharma A."/>
            <person name="Chiniquy J."/>
            <person name="Ngan C.Y."/>
            <person name="Lipzen A."/>
            <person name="Barry K."/>
            <person name="Grigoriev I.V."/>
            <person name="Gunde-Cimerman N."/>
        </authorList>
    </citation>
    <scope>NUCLEOTIDE SEQUENCE [LARGE SCALE GENOMIC DNA]</scope>
    <source>
        <strain evidence="2 3">EXF-2481</strain>
    </source>
</reference>
<accession>A0A074ZH30</accession>
<dbReference type="Proteomes" id="UP000030641">
    <property type="component" value="Unassembled WGS sequence"/>
</dbReference>
<name>A0A074ZH30_AURSE</name>
<proteinExistence type="predicted"/>
<dbReference type="AlphaFoldDB" id="A0A074ZH30"/>
<dbReference type="InParanoid" id="A0A074ZH30"/>
<dbReference type="OrthoDB" id="3350591at2759"/>
<evidence type="ECO:0000313" key="3">
    <source>
        <dbReference type="Proteomes" id="UP000030641"/>
    </source>
</evidence>
<dbReference type="InterPro" id="IPR053204">
    <property type="entry name" value="Oxopyrrolidines_Biosynth-assoc"/>
</dbReference>
<sequence length="287" mass="32771">MSSVSKWSASAREETRKNTSNSENKNEDLRTIDVIETYLDGGRSAYRSAHTIATIYEPRLKSGQRDDVANLWLIINEAARSISGPSPARLANLIISITRQPDVLSHSGHGVRRMNGTFWRDLPDWGQMFREYGWEIDPPDGNDAEWHAQAPQLLNITTFAATLMLRSDGCPDLSFFASIAMDEGVDLPYDSKRELHEEWRMYVPPAATWIMVAGSKIRELCFVDELPEAANRHSVRSHWGGRTYCPARWRFWKQRFDELARDTSIDERCQDFATQAARAMERLDDGT</sequence>
<evidence type="ECO:0000256" key="1">
    <source>
        <dbReference type="SAM" id="MobiDB-lite"/>
    </source>
</evidence>
<dbReference type="RefSeq" id="XP_013346260.1">
    <property type="nucleotide sequence ID" value="XM_013490806.1"/>
</dbReference>
<dbReference type="OMA" id="SWFALIT"/>
<dbReference type="HOGENOM" id="CLU_087642_0_0_1"/>
<dbReference type="Pfam" id="PF12311">
    <property type="entry name" value="DUF3632"/>
    <property type="match status" value="1"/>
</dbReference>
<gene>
    <name evidence="2" type="ORF">AUEXF2481DRAFT_27210</name>
</gene>
<keyword evidence="3" id="KW-1185">Reference proteome</keyword>
<dbReference type="STRING" id="1043005.A0A074ZH30"/>
<dbReference type="PANTHER" id="PTHR38797">
    <property type="entry name" value="NUCLEAR PORE COMPLEX PROTEIN NUP85-RELATED"/>
    <property type="match status" value="1"/>
</dbReference>
<organism evidence="2 3">
    <name type="scientific">Aureobasidium subglaciale (strain EXF-2481)</name>
    <name type="common">Aureobasidium pullulans var. subglaciale</name>
    <dbReference type="NCBI Taxonomy" id="1043005"/>
    <lineage>
        <taxon>Eukaryota</taxon>
        <taxon>Fungi</taxon>
        <taxon>Dikarya</taxon>
        <taxon>Ascomycota</taxon>
        <taxon>Pezizomycotina</taxon>
        <taxon>Dothideomycetes</taxon>
        <taxon>Dothideomycetidae</taxon>
        <taxon>Dothideales</taxon>
        <taxon>Saccotheciaceae</taxon>
        <taxon>Aureobasidium</taxon>
    </lineage>
</organism>
<feature type="region of interest" description="Disordered" evidence="1">
    <location>
        <begin position="1"/>
        <end position="25"/>
    </location>
</feature>